<dbReference type="InterPro" id="IPR017521">
    <property type="entry name" value="Sugar_tfrase_PEP-CTERM_Stp1"/>
</dbReference>
<reference evidence="1 2" key="1">
    <citation type="submission" date="2017-01" db="EMBL/GenBank/DDBJ databases">
        <authorList>
            <person name="Varghese N."/>
            <person name="Submissions S."/>
        </authorList>
    </citation>
    <scope>NUCLEOTIDE SEQUENCE [LARGE SCALE GENOMIC DNA]</scope>
    <source>
        <strain evidence="1 2">ATCC 35905</strain>
    </source>
</reference>
<evidence type="ECO:0000313" key="2">
    <source>
        <dbReference type="Proteomes" id="UP000186308"/>
    </source>
</evidence>
<dbReference type="PANTHER" id="PTHR12526">
    <property type="entry name" value="GLYCOSYLTRANSFERASE"/>
    <property type="match status" value="1"/>
</dbReference>
<dbReference type="Pfam" id="PF13692">
    <property type="entry name" value="Glyco_trans_1_4"/>
    <property type="match status" value="1"/>
</dbReference>
<organism evidence="1 2">
    <name type="scientific">Acidiphilium rubrum</name>
    <dbReference type="NCBI Taxonomy" id="526"/>
    <lineage>
        <taxon>Bacteria</taxon>
        <taxon>Pseudomonadati</taxon>
        <taxon>Pseudomonadota</taxon>
        <taxon>Alphaproteobacteria</taxon>
        <taxon>Acetobacterales</taxon>
        <taxon>Acidocellaceae</taxon>
        <taxon>Acidiphilium</taxon>
    </lineage>
</organism>
<proteinExistence type="predicted"/>
<dbReference type="PANTHER" id="PTHR12526:SF600">
    <property type="entry name" value="GLYCOSYL TRANSFERASE GROUP 1"/>
    <property type="match status" value="1"/>
</dbReference>
<evidence type="ECO:0000313" key="1">
    <source>
        <dbReference type="EMBL" id="SIR22354.1"/>
    </source>
</evidence>
<dbReference type="NCBIfam" id="TIGR03087">
    <property type="entry name" value="stp1"/>
    <property type="match status" value="1"/>
</dbReference>
<dbReference type="Proteomes" id="UP000186308">
    <property type="component" value="Unassembled WGS sequence"/>
</dbReference>
<dbReference type="SUPFAM" id="SSF53756">
    <property type="entry name" value="UDP-Glycosyltransferase/glycogen phosphorylase"/>
    <property type="match status" value="1"/>
</dbReference>
<dbReference type="RefSeq" id="WP_035229948.1">
    <property type="nucleotide sequence ID" value="NZ_FTNE01000020.1"/>
</dbReference>
<dbReference type="Gene3D" id="3.40.50.2000">
    <property type="entry name" value="Glycogen Phosphorylase B"/>
    <property type="match status" value="2"/>
</dbReference>
<comment type="caution">
    <text evidence="1">The sequence shown here is derived from an EMBL/GenBank/DDBJ whole genome shotgun (WGS) entry which is preliminary data.</text>
</comment>
<keyword evidence="2" id="KW-1185">Reference proteome</keyword>
<dbReference type="EMBL" id="FTNE01000020">
    <property type="protein sequence ID" value="SIR22354.1"/>
    <property type="molecule type" value="Genomic_DNA"/>
</dbReference>
<dbReference type="GO" id="GO:0016757">
    <property type="term" value="F:glycosyltransferase activity"/>
    <property type="evidence" value="ECO:0007669"/>
    <property type="project" value="TreeGrafter"/>
</dbReference>
<dbReference type="AlphaFoldDB" id="A0A8G2FHH9"/>
<accession>A0A8G2FHH9</accession>
<keyword evidence="1" id="KW-0808">Transferase</keyword>
<gene>
    <name evidence="1" type="ORF">SAMN05421828_12018</name>
</gene>
<dbReference type="CDD" id="cd03801">
    <property type="entry name" value="GT4_PimA-like"/>
    <property type="match status" value="1"/>
</dbReference>
<name>A0A8G2FHH9_ACIRU</name>
<sequence length="404" mass="44449">MRDLLYLCHRIPYPPDKGDKIRAFHMIEHLRANFRIHLGCFIDDPADAVHIPSLRARVASLACIPLDPSRARLRALARCRPGAPLLTGYFHDKHLANWVRRTARDHKIERVIAYSAAMAPYADLVANTPHLLDMVDIDSEKFAAYGRTSRWPQRLVWAREGRTLLAFERACVQRFDRTLFVSQAERDHFATLAPESARLTMAIGNGVDLDYFAPAPNYQRPFPANRKTLLFTGAMDYRPNIEAVVWFATEILPKLAALNPLLVIVGSNPAPAVRALERAGAVQVTGRVPDTRPYLAHADLVIAPLLIGRGVQNKVLEAMAMARPVLATHAAFTGIDAVPGHDLLVADTPDAWIAHATAVLTGRHAAMGEAARTAVQAHHSWAQTLAPLDALLGATQPSPQKIPA</sequence>
<dbReference type="OrthoDB" id="9807209at2"/>
<protein>
    <submittedName>
        <fullName evidence="1">Sugar transferase, PEP-CTERM/EpsH1 system associated</fullName>
    </submittedName>
</protein>